<dbReference type="InterPro" id="IPR041657">
    <property type="entry name" value="HTH_17"/>
</dbReference>
<reference evidence="2 3" key="1">
    <citation type="submission" date="2015-11" db="EMBL/GenBank/DDBJ databases">
        <title>Butyribacter intestini gen. nov., sp. nov., a butyric acid-producing bacterium of the family Lachnospiraceae isolated from the human faeces.</title>
        <authorList>
            <person name="Zou Y."/>
            <person name="Xue W."/>
            <person name="Luo G."/>
            <person name="Lv M."/>
        </authorList>
    </citation>
    <scope>NUCLEOTIDE SEQUENCE [LARGE SCALE GENOMIC DNA]</scope>
    <source>
        <strain evidence="2 3">ACET-33324</strain>
    </source>
</reference>
<dbReference type="Pfam" id="PF12728">
    <property type="entry name" value="HTH_17"/>
    <property type="match status" value="1"/>
</dbReference>
<proteinExistence type="predicted"/>
<feature type="domain" description="Helix-turn-helix" evidence="1">
    <location>
        <begin position="4"/>
        <end position="44"/>
    </location>
</feature>
<name>A0A0V8QJ80_9FIRM</name>
<comment type="caution">
    <text evidence="2">The sequence shown here is derived from an EMBL/GenBank/DDBJ whole genome shotgun (WGS) entry which is preliminary data.</text>
</comment>
<dbReference type="EMBL" id="LNAM01000013">
    <property type="protein sequence ID" value="KSV60451.1"/>
    <property type="molecule type" value="Genomic_DNA"/>
</dbReference>
<dbReference type="STRING" id="290052.ASU35_05375"/>
<gene>
    <name evidence="2" type="ORF">ASU35_05375</name>
</gene>
<evidence type="ECO:0000259" key="1">
    <source>
        <dbReference type="Pfam" id="PF12728"/>
    </source>
</evidence>
<dbReference type="Proteomes" id="UP000054874">
    <property type="component" value="Unassembled WGS sequence"/>
</dbReference>
<accession>A0A0V8QJ80</accession>
<evidence type="ECO:0000313" key="3">
    <source>
        <dbReference type="Proteomes" id="UP000054874"/>
    </source>
</evidence>
<protein>
    <submittedName>
        <fullName evidence="2">Transposase</fullName>
    </submittedName>
</protein>
<dbReference type="AlphaFoldDB" id="A0A0V8QJ80"/>
<sequence length="68" mass="7762">MEGYITVKEAAEKWGLHVRSVQLMCSEGRIPGIVKFGRAWAIPSNAEIPKDGRVTTGKYRNWRKKETE</sequence>
<evidence type="ECO:0000313" key="2">
    <source>
        <dbReference type="EMBL" id="KSV60451.1"/>
    </source>
</evidence>
<organism evidence="2 3">
    <name type="scientific">Acetivibrio ethanolgignens</name>
    <dbReference type="NCBI Taxonomy" id="290052"/>
    <lineage>
        <taxon>Bacteria</taxon>
        <taxon>Bacillati</taxon>
        <taxon>Bacillota</taxon>
        <taxon>Clostridia</taxon>
        <taxon>Eubacteriales</taxon>
        <taxon>Oscillospiraceae</taxon>
        <taxon>Acetivibrio</taxon>
    </lineage>
</organism>
<keyword evidence="3" id="KW-1185">Reference proteome</keyword>